<evidence type="ECO:0000313" key="2">
    <source>
        <dbReference type="Proteomes" id="UP000280307"/>
    </source>
</evidence>
<gene>
    <name evidence="1" type="ORF">EI684_09010</name>
</gene>
<dbReference type="AlphaFoldDB" id="A0A426U1Y3"/>
<dbReference type="Gene3D" id="1.10.1740.10">
    <property type="match status" value="1"/>
</dbReference>
<dbReference type="GO" id="GO:0006352">
    <property type="term" value="P:DNA-templated transcription initiation"/>
    <property type="evidence" value="ECO:0007669"/>
    <property type="project" value="InterPro"/>
</dbReference>
<comment type="caution">
    <text evidence="1">The sequence shown here is derived from an EMBL/GenBank/DDBJ whole genome shotgun (WGS) entry which is preliminary data.</text>
</comment>
<dbReference type="EMBL" id="RSAS01000345">
    <property type="protein sequence ID" value="RRR73356.1"/>
    <property type="molecule type" value="Genomic_DNA"/>
</dbReference>
<dbReference type="InterPro" id="IPR013325">
    <property type="entry name" value="RNA_pol_sigma_r2"/>
</dbReference>
<sequence>MITQPIEITTRIAPSAHARGRSLREIDPQTLVTMDLTNLVCHCATESERFYRGQPHETAYSYELFRRALVERDEAAWEQLYLHYSSLVEGWVRRSGAFVSSGESSEYFVVGAFTKFWRAISPDRFASFPSLASLLQYLQLCATSVVIDSVRAQSWSEMLPEEMISPLHGPQTSPDEEAVSRVDRQEFWHFIDEQLHSEVERVVVYCSFILGLTPRAIYAKRCELFQSVNDVYNVKRNVLGRLSRNPHLRQLLVP</sequence>
<dbReference type="Proteomes" id="UP000280307">
    <property type="component" value="Unassembled WGS sequence"/>
</dbReference>
<name>A0A426U1Y3_9CHLR</name>
<protein>
    <submittedName>
        <fullName evidence="1">Sigma-70 family RNA polymerase sigma factor</fullName>
    </submittedName>
</protein>
<dbReference type="SUPFAM" id="SSF88946">
    <property type="entry name" value="Sigma2 domain of RNA polymerase sigma factors"/>
    <property type="match status" value="1"/>
</dbReference>
<dbReference type="GO" id="GO:0003700">
    <property type="term" value="F:DNA-binding transcription factor activity"/>
    <property type="evidence" value="ECO:0007669"/>
    <property type="project" value="InterPro"/>
</dbReference>
<accession>A0A426U1Y3</accession>
<reference evidence="1 2" key="1">
    <citation type="submission" date="2018-12" db="EMBL/GenBank/DDBJ databases">
        <title>Genome Sequence of Candidatus Viridilinea halotolerans isolated from saline sulfide-rich spring.</title>
        <authorList>
            <person name="Grouzdev D.S."/>
            <person name="Burganskaya E.I."/>
            <person name="Krutkina M.S."/>
            <person name="Sukhacheva M.V."/>
            <person name="Gorlenko V.M."/>
        </authorList>
    </citation>
    <scope>NUCLEOTIDE SEQUENCE [LARGE SCALE GENOMIC DNA]</scope>
    <source>
        <strain evidence="1">Chok-6</strain>
    </source>
</reference>
<proteinExistence type="predicted"/>
<evidence type="ECO:0000313" key="1">
    <source>
        <dbReference type="EMBL" id="RRR73356.1"/>
    </source>
</evidence>
<organism evidence="1 2">
    <name type="scientific">Candidatus Viridilinea halotolerans</name>
    <dbReference type="NCBI Taxonomy" id="2491704"/>
    <lineage>
        <taxon>Bacteria</taxon>
        <taxon>Bacillati</taxon>
        <taxon>Chloroflexota</taxon>
        <taxon>Chloroflexia</taxon>
        <taxon>Chloroflexales</taxon>
        <taxon>Chloroflexineae</taxon>
        <taxon>Oscillochloridaceae</taxon>
        <taxon>Candidatus Viridilinea</taxon>
    </lineage>
</organism>